<protein>
    <recommendedName>
        <fullName evidence="3">F-box domain-containing protein</fullName>
    </recommendedName>
</protein>
<gene>
    <name evidence="1" type="ORF">BDV95DRAFT_608355</name>
</gene>
<reference evidence="1 2" key="1">
    <citation type="submission" date="2020-01" db="EMBL/GenBank/DDBJ databases">
        <authorList>
            <consortium name="DOE Joint Genome Institute"/>
            <person name="Haridas S."/>
            <person name="Albert R."/>
            <person name="Binder M."/>
            <person name="Bloem J."/>
            <person name="Labutti K."/>
            <person name="Salamov A."/>
            <person name="Andreopoulos B."/>
            <person name="Baker S.E."/>
            <person name="Barry K."/>
            <person name="Bills G."/>
            <person name="Bluhm B.H."/>
            <person name="Cannon C."/>
            <person name="Castanera R."/>
            <person name="Culley D.E."/>
            <person name="Daum C."/>
            <person name="Ezra D."/>
            <person name="Gonzalez J.B."/>
            <person name="Henrissat B."/>
            <person name="Kuo A."/>
            <person name="Liang C."/>
            <person name="Lipzen A."/>
            <person name="Lutzoni F."/>
            <person name="Magnuson J."/>
            <person name="Mondo S."/>
            <person name="Nolan M."/>
            <person name="Ohm R."/>
            <person name="Pangilinan J."/>
            <person name="Park H.-J.H."/>
            <person name="Ramirez L."/>
            <person name="Alfaro M."/>
            <person name="Sun H."/>
            <person name="Tritt A."/>
            <person name="Yoshinaga Y."/>
            <person name="Zwiers L.-H.L."/>
            <person name="Turgeon B.G."/>
            <person name="Goodwin S.B."/>
            <person name="Spatafora J.W."/>
            <person name="Crous P.W."/>
            <person name="Grigoriev I.V."/>
        </authorList>
    </citation>
    <scope>NUCLEOTIDE SEQUENCE [LARGE SCALE GENOMIC DNA]</scope>
    <source>
        <strain evidence="1 2">CBS 611.86</strain>
    </source>
</reference>
<dbReference type="EMBL" id="JAADJZ010000014">
    <property type="protein sequence ID" value="KAF2870353.1"/>
    <property type="molecule type" value="Genomic_DNA"/>
</dbReference>
<evidence type="ECO:0000313" key="1">
    <source>
        <dbReference type="EMBL" id="KAF2870353.1"/>
    </source>
</evidence>
<accession>A0A7C8I934</accession>
<keyword evidence="2" id="KW-1185">Reference proteome</keyword>
<dbReference type="OrthoDB" id="2588098at2759"/>
<dbReference type="Proteomes" id="UP000481861">
    <property type="component" value="Unassembled WGS sequence"/>
</dbReference>
<proteinExistence type="predicted"/>
<evidence type="ECO:0008006" key="3">
    <source>
        <dbReference type="Google" id="ProtNLM"/>
    </source>
</evidence>
<organism evidence="1 2">
    <name type="scientific">Massariosphaeria phaeospora</name>
    <dbReference type="NCBI Taxonomy" id="100035"/>
    <lineage>
        <taxon>Eukaryota</taxon>
        <taxon>Fungi</taxon>
        <taxon>Dikarya</taxon>
        <taxon>Ascomycota</taxon>
        <taxon>Pezizomycotina</taxon>
        <taxon>Dothideomycetes</taxon>
        <taxon>Pleosporomycetidae</taxon>
        <taxon>Pleosporales</taxon>
        <taxon>Pleosporales incertae sedis</taxon>
        <taxon>Massariosphaeria</taxon>
    </lineage>
</organism>
<evidence type="ECO:0000313" key="2">
    <source>
        <dbReference type="Proteomes" id="UP000481861"/>
    </source>
</evidence>
<comment type="caution">
    <text evidence="1">The sequence shown here is derived from an EMBL/GenBank/DDBJ whole genome shotgun (WGS) entry which is preliminary data.</text>
</comment>
<dbReference type="AlphaFoldDB" id="A0A7C8I934"/>
<name>A0A7C8I934_9PLEO</name>
<sequence length="346" mass="39654">MAASTPPELHLLSPELAQRVPAVVIAHFPRPPSCHWTDQLCFLDYFLDDGTDWVWSLFARPVAFRLADPFPSPPTAQLSRLECLPSELLELILDALPGPQCVDSVFALGMCSRTLWNRVFQKMYHGYCKCAAPWAEQKVAFVDSEVCRRCEGDCERILGIPCVPKPYIATAVATFTVPRVIHVDEERYQTAIAALRPSPKNIHKRRRPPSPSMPSTRISISRLFPQDREWLLRNHTTREYISSFYLHTRNLQYTYLRPQLTFHRILLSKICWTDKQIGPSRGAWAGHRFDVVTRQVHGEEEGAGGHGWEDGSVAAETAVLKLWRDTTRYSKYGKKYGRIRNHIRSR</sequence>